<keyword evidence="5 14" id="KW-0808">Transferase</keyword>
<evidence type="ECO:0000256" key="11">
    <source>
        <dbReference type="ARBA" id="ARBA00023054"/>
    </source>
</evidence>
<dbReference type="EMBL" id="PJQM01000893">
    <property type="protein sequence ID" value="RCI03797.1"/>
    <property type="molecule type" value="Genomic_DNA"/>
</dbReference>
<evidence type="ECO:0000256" key="1">
    <source>
        <dbReference type="ARBA" id="ARBA00000900"/>
    </source>
</evidence>
<evidence type="ECO:0000256" key="15">
    <source>
        <dbReference type="SAM" id="Coils"/>
    </source>
</evidence>
<dbReference type="Proteomes" id="UP000253551">
    <property type="component" value="Unassembled WGS sequence"/>
</dbReference>
<protein>
    <recommendedName>
        <fullName evidence="14">E3 ubiquitin protein ligase</fullName>
        <ecNumber evidence="14">2.3.2.27</ecNumber>
    </recommendedName>
</protein>
<feature type="coiled-coil region" evidence="15">
    <location>
        <begin position="290"/>
        <end position="323"/>
    </location>
</feature>
<proteinExistence type="inferred from homology"/>
<dbReference type="GO" id="GO:0033503">
    <property type="term" value="C:HULC complex"/>
    <property type="evidence" value="ECO:0007669"/>
    <property type="project" value="TreeGrafter"/>
</dbReference>
<dbReference type="Pfam" id="PF00097">
    <property type="entry name" value="zf-C3HC4"/>
    <property type="match status" value="1"/>
</dbReference>
<name>A0A367KNS6_RHIST</name>
<keyword evidence="8 14" id="KW-0833">Ubl conjugation pathway</keyword>
<sequence length="459" mass="54576">EQAVKTQLEEHRIILSAREKEIEALKRDRQTLLQDEDRLLSLFKLSEEQLLETEYIKTLQLSIDHYRSRCHDLEQRRVDLERDLDKMSAARKQLIDQVKTEKISQNMTMESEIRRMEGDLNRIRGQRDSFQSLVDEQKMKENREKESQEKIMSFATQGKTRISSLESRIDRLKNEQEMAGPFEKEATMYSNLKEQLIQMDILLSSIELIENRDVESILCFDTESLQKSLEKCNSHPLVKEYDQVLEESRKATLMADFFEKNEGHLLEEIDRVASIYGKLEEQQGKKVFDFSQKRDQILKLQAEVEKENELRKLNRNIEEDRIDLEDISHVCDDYRVTIDQNDILLVELQKMMKEKTKVFDEEKQLQESVKESYDKMKKKWEKMSQGENPMEQQLAEECDELRALLKCNTCRTRFRSHILIRCMHTFCKNCIDARLETRQRRCPTCSEPFGANDVKNFYL</sequence>
<dbReference type="OrthoDB" id="10266039at2759"/>
<dbReference type="CDD" id="cd16499">
    <property type="entry name" value="RING-HC_Bre1-like"/>
    <property type="match status" value="1"/>
</dbReference>
<evidence type="ECO:0000256" key="6">
    <source>
        <dbReference type="ARBA" id="ARBA00022723"/>
    </source>
</evidence>
<evidence type="ECO:0000313" key="17">
    <source>
        <dbReference type="EMBL" id="RCI03797.1"/>
    </source>
</evidence>
<comment type="subcellular location">
    <subcellularLocation>
        <location evidence="2 14">Nucleus</location>
    </subcellularLocation>
</comment>
<keyword evidence="7 13" id="KW-0863">Zinc-finger</keyword>
<dbReference type="STRING" id="4846.A0A367KNS6"/>
<evidence type="ECO:0000256" key="3">
    <source>
        <dbReference type="ARBA" id="ARBA00004906"/>
    </source>
</evidence>
<comment type="similarity">
    <text evidence="4 14">Belongs to the BRE1 family.</text>
</comment>
<evidence type="ECO:0000259" key="16">
    <source>
        <dbReference type="PROSITE" id="PS50089"/>
    </source>
</evidence>
<dbReference type="InterPro" id="IPR017907">
    <property type="entry name" value="Znf_RING_CS"/>
</dbReference>
<evidence type="ECO:0000256" key="13">
    <source>
        <dbReference type="PROSITE-ProRule" id="PRU00175"/>
    </source>
</evidence>
<accession>A0A367KNS6</accession>
<evidence type="ECO:0000256" key="10">
    <source>
        <dbReference type="ARBA" id="ARBA00022853"/>
    </source>
</evidence>
<dbReference type="Gene3D" id="3.30.40.10">
    <property type="entry name" value="Zinc/RING finger domain, C3HC4 (zinc finger)"/>
    <property type="match status" value="1"/>
</dbReference>
<dbReference type="InterPro" id="IPR018957">
    <property type="entry name" value="Znf_C3HC4_RING-type"/>
</dbReference>
<feature type="coiled-coil region" evidence="15">
    <location>
        <begin position="8"/>
        <end position="126"/>
    </location>
</feature>
<evidence type="ECO:0000256" key="2">
    <source>
        <dbReference type="ARBA" id="ARBA00004123"/>
    </source>
</evidence>
<dbReference type="PANTHER" id="PTHR23163:SF0">
    <property type="entry name" value="E3 UBIQUITIN-PROTEIN LIGASE BRE1"/>
    <property type="match status" value="1"/>
</dbReference>
<dbReference type="PROSITE" id="PS50089">
    <property type="entry name" value="ZF_RING_2"/>
    <property type="match status" value="1"/>
</dbReference>
<dbReference type="EC" id="2.3.2.27" evidence="14"/>
<dbReference type="SUPFAM" id="SSF57850">
    <property type="entry name" value="RING/U-box"/>
    <property type="match status" value="1"/>
</dbReference>
<evidence type="ECO:0000256" key="5">
    <source>
        <dbReference type="ARBA" id="ARBA00022679"/>
    </source>
</evidence>
<dbReference type="AlphaFoldDB" id="A0A367KNS6"/>
<dbReference type="GO" id="GO:0016567">
    <property type="term" value="P:protein ubiquitination"/>
    <property type="evidence" value="ECO:0007669"/>
    <property type="project" value="UniProtKB-UniRule"/>
</dbReference>
<reference evidence="17 18" key="1">
    <citation type="journal article" date="2018" name="G3 (Bethesda)">
        <title>Phylogenetic and Phylogenomic Definition of Rhizopus Species.</title>
        <authorList>
            <person name="Gryganskyi A.P."/>
            <person name="Golan J."/>
            <person name="Dolatabadi S."/>
            <person name="Mondo S."/>
            <person name="Robb S."/>
            <person name="Idnurm A."/>
            <person name="Muszewska A."/>
            <person name="Steczkiewicz K."/>
            <person name="Masonjones S."/>
            <person name="Liao H.L."/>
            <person name="Gajdeczka M.T."/>
            <person name="Anike F."/>
            <person name="Vuek A."/>
            <person name="Anishchenko I.M."/>
            <person name="Voigt K."/>
            <person name="de Hoog G.S."/>
            <person name="Smith M.E."/>
            <person name="Heitman J."/>
            <person name="Vilgalys R."/>
            <person name="Stajich J.E."/>
        </authorList>
    </citation>
    <scope>NUCLEOTIDE SEQUENCE [LARGE SCALE GENOMIC DNA]</scope>
    <source>
        <strain evidence="17 18">LSU 92-RS-03</strain>
    </source>
</reference>
<gene>
    <name evidence="17" type="primary">BRE1_2</name>
    <name evidence="17" type="ORF">CU098_012464</name>
</gene>
<comment type="pathway">
    <text evidence="3 14">Protein modification; protein ubiquitination.</text>
</comment>
<comment type="catalytic activity">
    <reaction evidence="1 14">
        <text>S-ubiquitinyl-[E2 ubiquitin-conjugating enzyme]-L-cysteine + [acceptor protein]-L-lysine = [E2 ubiquitin-conjugating enzyme]-L-cysteine + N(6)-ubiquitinyl-[acceptor protein]-L-lysine.</text>
        <dbReference type="EC" id="2.3.2.27"/>
    </reaction>
</comment>
<keyword evidence="6 14" id="KW-0479">Metal-binding</keyword>
<dbReference type="GO" id="GO:0008270">
    <property type="term" value="F:zinc ion binding"/>
    <property type="evidence" value="ECO:0007669"/>
    <property type="project" value="UniProtKB-KW"/>
</dbReference>
<keyword evidence="10 14" id="KW-0156">Chromatin regulator</keyword>
<keyword evidence="12 14" id="KW-0539">Nucleus</keyword>
<evidence type="ECO:0000256" key="14">
    <source>
        <dbReference type="RuleBase" id="RU365038"/>
    </source>
</evidence>
<comment type="caution">
    <text evidence="17">The sequence shown here is derived from an EMBL/GenBank/DDBJ whole genome shotgun (WGS) entry which is preliminary data.</text>
</comment>
<evidence type="ECO:0000256" key="4">
    <source>
        <dbReference type="ARBA" id="ARBA00005555"/>
    </source>
</evidence>
<dbReference type="GO" id="GO:0061630">
    <property type="term" value="F:ubiquitin protein ligase activity"/>
    <property type="evidence" value="ECO:0007669"/>
    <property type="project" value="UniProtKB-EC"/>
</dbReference>
<feature type="non-terminal residue" evidence="17">
    <location>
        <position position="1"/>
    </location>
</feature>
<dbReference type="InterPro" id="IPR013956">
    <property type="entry name" value="E3_ubiquit_lig_Bre1"/>
</dbReference>
<dbReference type="InterPro" id="IPR013083">
    <property type="entry name" value="Znf_RING/FYVE/PHD"/>
</dbReference>
<keyword evidence="9 14" id="KW-0862">Zinc</keyword>
<dbReference type="GO" id="GO:0005634">
    <property type="term" value="C:nucleus"/>
    <property type="evidence" value="ECO:0007669"/>
    <property type="project" value="UniProtKB-SubCell"/>
</dbReference>
<organism evidence="17 18">
    <name type="scientific">Rhizopus stolonifer</name>
    <name type="common">Rhizopus nigricans</name>
    <dbReference type="NCBI Taxonomy" id="4846"/>
    <lineage>
        <taxon>Eukaryota</taxon>
        <taxon>Fungi</taxon>
        <taxon>Fungi incertae sedis</taxon>
        <taxon>Mucoromycota</taxon>
        <taxon>Mucoromycotina</taxon>
        <taxon>Mucoromycetes</taxon>
        <taxon>Mucorales</taxon>
        <taxon>Mucorineae</taxon>
        <taxon>Rhizopodaceae</taxon>
        <taxon>Rhizopus</taxon>
    </lineage>
</organism>
<keyword evidence="11 14" id="KW-0175">Coiled coil</keyword>
<dbReference type="UniPathway" id="UPA00143"/>
<dbReference type="GO" id="GO:0006325">
    <property type="term" value="P:chromatin organization"/>
    <property type="evidence" value="ECO:0007669"/>
    <property type="project" value="UniProtKB-KW"/>
</dbReference>
<dbReference type="PANTHER" id="PTHR23163">
    <property type="entry name" value="RING FINGER PROTEIN-RELATED"/>
    <property type="match status" value="1"/>
</dbReference>
<evidence type="ECO:0000256" key="12">
    <source>
        <dbReference type="ARBA" id="ARBA00023242"/>
    </source>
</evidence>
<dbReference type="PROSITE" id="PS00518">
    <property type="entry name" value="ZF_RING_1"/>
    <property type="match status" value="1"/>
</dbReference>
<evidence type="ECO:0000256" key="7">
    <source>
        <dbReference type="ARBA" id="ARBA00022771"/>
    </source>
</evidence>
<evidence type="ECO:0000256" key="9">
    <source>
        <dbReference type="ARBA" id="ARBA00022833"/>
    </source>
</evidence>
<evidence type="ECO:0000256" key="8">
    <source>
        <dbReference type="ARBA" id="ARBA00022786"/>
    </source>
</evidence>
<evidence type="ECO:0000313" key="18">
    <source>
        <dbReference type="Proteomes" id="UP000253551"/>
    </source>
</evidence>
<keyword evidence="18" id="KW-1185">Reference proteome</keyword>
<dbReference type="InterPro" id="IPR001841">
    <property type="entry name" value="Znf_RING"/>
</dbReference>
<feature type="domain" description="RING-type" evidence="16">
    <location>
        <begin position="407"/>
        <end position="446"/>
    </location>
</feature>